<protein>
    <recommendedName>
        <fullName evidence="3">DUF38 domain-containing protein</fullName>
    </recommendedName>
</protein>
<organism evidence="1 2">
    <name type="scientific">Steinernema carpocapsae</name>
    <name type="common">Entomopathogenic nematode</name>
    <dbReference type="NCBI Taxonomy" id="34508"/>
    <lineage>
        <taxon>Eukaryota</taxon>
        <taxon>Metazoa</taxon>
        <taxon>Ecdysozoa</taxon>
        <taxon>Nematoda</taxon>
        <taxon>Chromadorea</taxon>
        <taxon>Rhabditida</taxon>
        <taxon>Tylenchina</taxon>
        <taxon>Panagrolaimomorpha</taxon>
        <taxon>Strongyloidoidea</taxon>
        <taxon>Steinernematidae</taxon>
        <taxon>Steinernema</taxon>
    </lineage>
</organism>
<proteinExistence type="predicted"/>
<evidence type="ECO:0008006" key="3">
    <source>
        <dbReference type="Google" id="ProtNLM"/>
    </source>
</evidence>
<evidence type="ECO:0000313" key="1">
    <source>
        <dbReference type="EMBL" id="TKR80747.1"/>
    </source>
</evidence>
<reference evidence="1 2" key="2">
    <citation type="journal article" date="2019" name="G3 (Bethesda)">
        <title>Hybrid Assembly of the Genome of the Entomopathogenic Nematode Steinernema carpocapsae Identifies the X-Chromosome.</title>
        <authorList>
            <person name="Serra L."/>
            <person name="Macchietto M."/>
            <person name="Macias-Munoz A."/>
            <person name="McGill C.J."/>
            <person name="Rodriguez I.M."/>
            <person name="Rodriguez B."/>
            <person name="Murad R."/>
            <person name="Mortazavi A."/>
        </authorList>
    </citation>
    <scope>NUCLEOTIDE SEQUENCE [LARGE SCALE GENOMIC DNA]</scope>
    <source>
        <strain evidence="1 2">ALL</strain>
    </source>
</reference>
<dbReference type="AlphaFoldDB" id="A0A4U5NCU7"/>
<sequence length="329" mass="38877">MDEMPYTFWAAVAALLSEPKNSEEIESYFFSDQLWTDALQTEWRSREYFSVIIRKISDSSWKYVFVRYPGSPQEAEIKSLEDLINDPNMKRFRIYDIHVQGEDHVDYAVYSLDDKELLSFALSFESFMNIVHSMVPPPSEESPQLFISGEFDQATQLKISESLLHMDFRNLSIDAYSSSFDPILEKHFQHNRILDSCVLSEPTGFWASSTMNLLRCHFRESRVFSELVIYNKTDPFTFSDFEAVFNVLLKMEFTRNDLEEYQAGNMMEAFFEKEARARLKSFRPDLADPDNALPCVEDHFRWRKNEENLYIHVHVFVDINNWEITFDYD</sequence>
<gene>
    <name evidence="1" type="ORF">L596_014767</name>
</gene>
<dbReference type="Proteomes" id="UP000298663">
    <property type="component" value="Unassembled WGS sequence"/>
</dbReference>
<comment type="caution">
    <text evidence="1">The sequence shown here is derived from an EMBL/GenBank/DDBJ whole genome shotgun (WGS) entry which is preliminary data.</text>
</comment>
<dbReference type="EMBL" id="AZBU02000004">
    <property type="protein sequence ID" value="TKR80747.1"/>
    <property type="molecule type" value="Genomic_DNA"/>
</dbReference>
<evidence type="ECO:0000313" key="2">
    <source>
        <dbReference type="Proteomes" id="UP000298663"/>
    </source>
</evidence>
<accession>A0A4U5NCU7</accession>
<keyword evidence="2" id="KW-1185">Reference proteome</keyword>
<name>A0A4U5NCU7_STECR</name>
<reference evidence="1 2" key="1">
    <citation type="journal article" date="2015" name="Genome Biol.">
        <title>Comparative genomics of Steinernema reveals deeply conserved gene regulatory networks.</title>
        <authorList>
            <person name="Dillman A.R."/>
            <person name="Macchietto M."/>
            <person name="Porter C.F."/>
            <person name="Rogers A."/>
            <person name="Williams B."/>
            <person name="Antoshechkin I."/>
            <person name="Lee M.M."/>
            <person name="Goodwin Z."/>
            <person name="Lu X."/>
            <person name="Lewis E.E."/>
            <person name="Goodrich-Blair H."/>
            <person name="Stock S.P."/>
            <person name="Adams B.J."/>
            <person name="Sternberg P.W."/>
            <person name="Mortazavi A."/>
        </authorList>
    </citation>
    <scope>NUCLEOTIDE SEQUENCE [LARGE SCALE GENOMIC DNA]</scope>
    <source>
        <strain evidence="1 2">ALL</strain>
    </source>
</reference>